<feature type="domain" description="FecR protein" evidence="2">
    <location>
        <begin position="115"/>
        <end position="206"/>
    </location>
</feature>
<dbReference type="Proteomes" id="UP000245812">
    <property type="component" value="Unassembled WGS sequence"/>
</dbReference>
<dbReference type="EMBL" id="QGHC01000005">
    <property type="protein sequence ID" value="PWK88633.1"/>
    <property type="molecule type" value="Genomic_DNA"/>
</dbReference>
<dbReference type="RefSeq" id="WP_109723247.1">
    <property type="nucleotide sequence ID" value="NZ_MSZV01000060.1"/>
</dbReference>
<name>A0A316IE99_9GAMM</name>
<dbReference type="PANTHER" id="PTHR30273:SF2">
    <property type="entry name" value="PROTEIN FECR"/>
    <property type="match status" value="1"/>
</dbReference>
<accession>A0A316IE99</accession>
<keyword evidence="1" id="KW-0472">Membrane</keyword>
<evidence type="ECO:0000313" key="5">
    <source>
        <dbReference type="Proteomes" id="UP000245812"/>
    </source>
</evidence>
<feature type="domain" description="FecR N-terminal" evidence="3">
    <location>
        <begin position="12"/>
        <end position="54"/>
    </location>
</feature>
<organism evidence="4 5">
    <name type="scientific">Fulvimonas soli</name>
    <dbReference type="NCBI Taxonomy" id="155197"/>
    <lineage>
        <taxon>Bacteria</taxon>
        <taxon>Pseudomonadati</taxon>
        <taxon>Pseudomonadota</taxon>
        <taxon>Gammaproteobacteria</taxon>
        <taxon>Lysobacterales</taxon>
        <taxon>Rhodanobacteraceae</taxon>
        <taxon>Fulvimonas</taxon>
    </lineage>
</organism>
<dbReference type="Pfam" id="PF16220">
    <property type="entry name" value="DUF4880"/>
    <property type="match status" value="1"/>
</dbReference>
<reference evidence="4 5" key="1">
    <citation type="submission" date="2018-05" db="EMBL/GenBank/DDBJ databases">
        <title>Genomic Encyclopedia of Type Strains, Phase IV (KMG-IV): sequencing the most valuable type-strain genomes for metagenomic binning, comparative biology and taxonomic classification.</title>
        <authorList>
            <person name="Goeker M."/>
        </authorList>
    </citation>
    <scope>NUCLEOTIDE SEQUENCE [LARGE SCALE GENOMIC DNA]</scope>
    <source>
        <strain evidence="4 5">DSM 14263</strain>
    </source>
</reference>
<comment type="caution">
    <text evidence="4">The sequence shown here is derived from an EMBL/GenBank/DDBJ whole genome shotgun (WGS) entry which is preliminary data.</text>
</comment>
<keyword evidence="1" id="KW-0812">Transmembrane</keyword>
<evidence type="ECO:0000259" key="2">
    <source>
        <dbReference type="Pfam" id="PF04773"/>
    </source>
</evidence>
<dbReference type="PIRSF" id="PIRSF018266">
    <property type="entry name" value="FecR"/>
    <property type="match status" value="1"/>
</dbReference>
<keyword evidence="1" id="KW-1133">Transmembrane helix</keyword>
<sequence length="323" mass="34859">MDTPGSDEAIARAAADWWTRLREPEPPAQTLARWQAWLDADPRHAQAFEQLNALGELLRTAPAPRRRELLEEFAPRAARARRWPYALAAAAALVLALLGWWGGWSGAGRQAAPQRYASAVGENRDIRLPDGTAVALGAASALTARYGDARRDVELAAGEAYFAVAHEARPFVVDAGPLRIEDLGTAFNVRRTGQRVAVAVTEGRVRLSPAGAAGRLELAAGQQAEYDPRSGALSVSPLPAGHAAAWREHRLEFVNEPLAAVIANVNRYSRRPVQLADPRLGELMFTGTVNTTTIDSWIGALPHVFPVQVSSFADHVVLSSAEH</sequence>
<dbReference type="InterPro" id="IPR032623">
    <property type="entry name" value="FecR_N"/>
</dbReference>
<dbReference type="Pfam" id="PF04773">
    <property type="entry name" value="FecR"/>
    <property type="match status" value="1"/>
</dbReference>
<evidence type="ECO:0000259" key="3">
    <source>
        <dbReference type="Pfam" id="PF16220"/>
    </source>
</evidence>
<dbReference type="GO" id="GO:0016989">
    <property type="term" value="F:sigma factor antagonist activity"/>
    <property type="evidence" value="ECO:0007669"/>
    <property type="project" value="TreeGrafter"/>
</dbReference>
<proteinExistence type="predicted"/>
<feature type="transmembrane region" description="Helical" evidence="1">
    <location>
        <begin position="85"/>
        <end position="104"/>
    </location>
</feature>
<dbReference type="InterPro" id="IPR012373">
    <property type="entry name" value="Ferrdict_sens_TM"/>
</dbReference>
<gene>
    <name evidence="4" type="ORF">C7456_105165</name>
</gene>
<evidence type="ECO:0000256" key="1">
    <source>
        <dbReference type="SAM" id="Phobius"/>
    </source>
</evidence>
<dbReference type="InterPro" id="IPR006860">
    <property type="entry name" value="FecR"/>
</dbReference>
<dbReference type="OrthoDB" id="9771237at2"/>
<dbReference type="PANTHER" id="PTHR30273">
    <property type="entry name" value="PERIPLASMIC SIGNAL SENSOR AND SIGMA FACTOR ACTIVATOR FECR-RELATED"/>
    <property type="match status" value="1"/>
</dbReference>
<dbReference type="AlphaFoldDB" id="A0A316IE99"/>
<dbReference type="Gene3D" id="2.60.120.1440">
    <property type="match status" value="1"/>
</dbReference>
<keyword evidence="5" id="KW-1185">Reference proteome</keyword>
<evidence type="ECO:0000313" key="4">
    <source>
        <dbReference type="EMBL" id="PWK88633.1"/>
    </source>
</evidence>
<protein>
    <submittedName>
        <fullName evidence="4">FecR family protein</fullName>
    </submittedName>
</protein>
<dbReference type="Gene3D" id="3.55.50.30">
    <property type="match status" value="1"/>
</dbReference>